<proteinExistence type="inferred from homology"/>
<accession>A0A3N7HUM1</accession>
<comment type="similarity">
    <text evidence="1">Belongs to the ABC transporter superfamily.</text>
</comment>
<comment type="caution">
    <text evidence="7">The sequence shown here is derived from an EMBL/GenBank/DDBJ whole genome shotgun (WGS) entry which is preliminary data.</text>
</comment>
<evidence type="ECO:0000313" key="7">
    <source>
        <dbReference type="EMBL" id="RQP25006.1"/>
    </source>
</evidence>
<dbReference type="Pfam" id="PF00005">
    <property type="entry name" value="ABC_tran"/>
    <property type="match status" value="1"/>
</dbReference>
<dbReference type="Gene3D" id="3.40.50.300">
    <property type="entry name" value="P-loop containing nucleotide triphosphate hydrolases"/>
    <property type="match status" value="1"/>
</dbReference>
<organism evidence="7 8">
    <name type="scientific">Piscinibacter terrae</name>
    <dbReference type="NCBI Taxonomy" id="2496871"/>
    <lineage>
        <taxon>Bacteria</taxon>
        <taxon>Pseudomonadati</taxon>
        <taxon>Pseudomonadota</taxon>
        <taxon>Betaproteobacteria</taxon>
        <taxon>Burkholderiales</taxon>
        <taxon>Sphaerotilaceae</taxon>
        <taxon>Piscinibacter</taxon>
    </lineage>
</organism>
<evidence type="ECO:0000256" key="5">
    <source>
        <dbReference type="ARBA" id="ARBA00022840"/>
    </source>
</evidence>
<dbReference type="PROSITE" id="PS50893">
    <property type="entry name" value="ABC_TRANSPORTER_2"/>
    <property type="match status" value="1"/>
</dbReference>
<sequence length="314" mass="33667">MQLHITGLSKTYPNGVQALDDVTLSIPRGMFGLLGPNGAGKSTLMRTLATLQDADSGSVQLTDVPGTINVLRDKDAVRRVLGYLPQDFGVYPKVSAEDMLDHLAQLKGLSSRGERKDVVERLLKQTNLHDVRKKALGGFSGGMRQRFGIAQALLGNPKLIIVDEPTAGLDPEERSRFHNLLVEIGEEVIVLLSTHIVSDVSDLCPHLAIMNKGRVLLSGTPQALVGLLKGRIWVTSVSRAEVDALKAQHTVISTRLYSGKTQINVIADGHPGPGFEPAEPTLEDAYFAAIGGHVGMKRSLVADGAFVDTSSVIV</sequence>
<dbReference type="GO" id="GO:0016887">
    <property type="term" value="F:ATP hydrolysis activity"/>
    <property type="evidence" value="ECO:0007669"/>
    <property type="project" value="InterPro"/>
</dbReference>
<dbReference type="Proteomes" id="UP000267464">
    <property type="component" value="Unassembled WGS sequence"/>
</dbReference>
<dbReference type="PANTHER" id="PTHR43335:SF2">
    <property type="entry name" value="ABC TRANSPORTER, ATP-BINDING PROTEIN"/>
    <property type="match status" value="1"/>
</dbReference>
<dbReference type="InterPro" id="IPR003439">
    <property type="entry name" value="ABC_transporter-like_ATP-bd"/>
</dbReference>
<keyword evidence="2" id="KW-0813">Transport</keyword>
<dbReference type="InterPro" id="IPR027417">
    <property type="entry name" value="P-loop_NTPase"/>
</dbReference>
<dbReference type="PROSITE" id="PS00211">
    <property type="entry name" value="ABC_TRANSPORTER_1"/>
    <property type="match status" value="1"/>
</dbReference>
<gene>
    <name evidence="7" type="ORF">DZC73_09115</name>
</gene>
<dbReference type="GO" id="GO:0005524">
    <property type="term" value="F:ATP binding"/>
    <property type="evidence" value="ECO:0007669"/>
    <property type="project" value="UniProtKB-KW"/>
</dbReference>
<keyword evidence="8" id="KW-1185">Reference proteome</keyword>
<keyword evidence="3" id="KW-1003">Cell membrane</keyword>
<evidence type="ECO:0000256" key="4">
    <source>
        <dbReference type="ARBA" id="ARBA00022741"/>
    </source>
</evidence>
<keyword evidence="4" id="KW-0547">Nucleotide-binding</keyword>
<dbReference type="CDD" id="cd03264">
    <property type="entry name" value="ABC_drug_resistance_like"/>
    <property type="match status" value="1"/>
</dbReference>
<reference evidence="7 8" key="2">
    <citation type="submission" date="2018-12" db="EMBL/GenBank/DDBJ databases">
        <title>Rhizobacter gummiphilus sp. nov., a rubber-degrading bacterium isolated from the soil of a botanical garden in Japan.</title>
        <authorList>
            <person name="Shunsuke S.S."/>
        </authorList>
    </citation>
    <scope>NUCLEOTIDE SEQUENCE [LARGE SCALE GENOMIC DNA]</scope>
    <source>
        <strain evidence="7 8">S-16</strain>
    </source>
</reference>
<feature type="domain" description="ABC transporter" evidence="6">
    <location>
        <begin position="3"/>
        <end position="237"/>
    </location>
</feature>
<dbReference type="PANTHER" id="PTHR43335">
    <property type="entry name" value="ABC TRANSPORTER, ATP-BINDING PROTEIN"/>
    <property type="match status" value="1"/>
</dbReference>
<reference evidence="7 8" key="1">
    <citation type="submission" date="2018-08" db="EMBL/GenBank/DDBJ databases">
        <authorList>
            <person name="Khan S.A."/>
            <person name="Jeon C.O."/>
            <person name="Chun B.H."/>
            <person name="Jeong S.E."/>
        </authorList>
    </citation>
    <scope>NUCLEOTIDE SEQUENCE [LARGE SCALE GENOMIC DNA]</scope>
    <source>
        <strain evidence="7 8">S-16</strain>
    </source>
</reference>
<dbReference type="EMBL" id="QUSW01000002">
    <property type="protein sequence ID" value="RQP25006.1"/>
    <property type="molecule type" value="Genomic_DNA"/>
</dbReference>
<evidence type="ECO:0000313" key="8">
    <source>
        <dbReference type="Proteomes" id="UP000267464"/>
    </source>
</evidence>
<dbReference type="InterPro" id="IPR017871">
    <property type="entry name" value="ABC_transporter-like_CS"/>
</dbReference>
<evidence type="ECO:0000256" key="2">
    <source>
        <dbReference type="ARBA" id="ARBA00022448"/>
    </source>
</evidence>
<keyword evidence="5 7" id="KW-0067">ATP-binding</keyword>
<dbReference type="SUPFAM" id="SSF52540">
    <property type="entry name" value="P-loop containing nucleoside triphosphate hydrolases"/>
    <property type="match status" value="1"/>
</dbReference>
<dbReference type="RefSeq" id="WP_124539913.1">
    <property type="nucleotide sequence ID" value="NZ_QUSW01000002.1"/>
</dbReference>
<dbReference type="InterPro" id="IPR003593">
    <property type="entry name" value="AAA+_ATPase"/>
</dbReference>
<dbReference type="OrthoDB" id="9804819at2"/>
<keyword evidence="3" id="KW-0472">Membrane</keyword>
<evidence type="ECO:0000259" key="6">
    <source>
        <dbReference type="PROSITE" id="PS50893"/>
    </source>
</evidence>
<protein>
    <submittedName>
        <fullName evidence="7">ABC transporter ATP-binding protein</fullName>
    </submittedName>
</protein>
<dbReference type="AlphaFoldDB" id="A0A3N7HUM1"/>
<name>A0A3N7HUM1_9BURK</name>
<dbReference type="SMART" id="SM00382">
    <property type="entry name" value="AAA"/>
    <property type="match status" value="1"/>
</dbReference>
<evidence type="ECO:0000256" key="1">
    <source>
        <dbReference type="ARBA" id="ARBA00005417"/>
    </source>
</evidence>
<evidence type="ECO:0000256" key="3">
    <source>
        <dbReference type="ARBA" id="ARBA00022475"/>
    </source>
</evidence>